<protein>
    <submittedName>
        <fullName evidence="10">Response regulator with CheY-like receiver domain and winged-helix DNA-binding domain</fullName>
    </submittedName>
</protein>
<evidence type="ECO:0000256" key="1">
    <source>
        <dbReference type="ARBA" id="ARBA00022553"/>
    </source>
</evidence>
<sequence length="227" mass="25259">MRLLLVEDNHPLADVICRALQQEGYVTDWAKNRNEADIWLLGQNYDVVLLDLGLPDADGAEVLRKLRASGNRTPVLVMSAREAVDERVRLLDLGADDYVVKPIALNELEARIRSLIRRSHGSADPELNLGLLRIDTVGRRALIGNRLLDLSSRELSALEYIAVRANRIVTKEQLLEALYGWQDDINSINAVEKVISRLRAKLEGSGAIIRTVRGLGYSLGTDENQTA</sequence>
<keyword evidence="1 6" id="KW-0597">Phosphoprotein</keyword>
<dbReference type="Pfam" id="PF00072">
    <property type="entry name" value="Response_reg"/>
    <property type="match status" value="1"/>
</dbReference>
<evidence type="ECO:0000313" key="11">
    <source>
        <dbReference type="Proteomes" id="UP000070578"/>
    </source>
</evidence>
<dbReference type="SUPFAM" id="SSF52172">
    <property type="entry name" value="CheY-like"/>
    <property type="match status" value="1"/>
</dbReference>
<evidence type="ECO:0000256" key="2">
    <source>
        <dbReference type="ARBA" id="ARBA00023012"/>
    </source>
</evidence>
<feature type="domain" description="Response regulatory" evidence="8">
    <location>
        <begin position="2"/>
        <end position="116"/>
    </location>
</feature>
<dbReference type="GO" id="GO:0032993">
    <property type="term" value="C:protein-DNA complex"/>
    <property type="evidence" value="ECO:0007669"/>
    <property type="project" value="TreeGrafter"/>
</dbReference>
<dbReference type="PROSITE" id="PS50110">
    <property type="entry name" value="RESPONSE_REGULATORY"/>
    <property type="match status" value="1"/>
</dbReference>
<dbReference type="EMBL" id="LSLI01000009">
    <property type="protein sequence ID" value="KXS33210.1"/>
    <property type="molecule type" value="Genomic_DNA"/>
</dbReference>
<dbReference type="GO" id="GO:0000976">
    <property type="term" value="F:transcription cis-regulatory region binding"/>
    <property type="evidence" value="ECO:0007669"/>
    <property type="project" value="TreeGrafter"/>
</dbReference>
<dbReference type="InterPro" id="IPR011006">
    <property type="entry name" value="CheY-like_superfamily"/>
</dbReference>
<dbReference type="CDD" id="cd17624">
    <property type="entry name" value="REC_OmpR_PmrA-like"/>
    <property type="match status" value="1"/>
</dbReference>
<dbReference type="SMART" id="SM00448">
    <property type="entry name" value="REC"/>
    <property type="match status" value="1"/>
</dbReference>
<evidence type="ECO:0000259" key="9">
    <source>
        <dbReference type="PROSITE" id="PS51755"/>
    </source>
</evidence>
<reference evidence="10 11" key="1">
    <citation type="submission" date="2016-02" db="EMBL/GenBank/DDBJ databases">
        <authorList>
            <person name="Wen L."/>
            <person name="He K."/>
            <person name="Yang H."/>
        </authorList>
    </citation>
    <scope>NUCLEOTIDE SEQUENCE [LARGE SCALE GENOMIC DNA]</scope>
    <source>
        <strain evidence="10">ShG14-8</strain>
    </source>
</reference>
<dbReference type="Pfam" id="PF00486">
    <property type="entry name" value="Trans_reg_C"/>
    <property type="match status" value="1"/>
</dbReference>
<evidence type="ECO:0000256" key="4">
    <source>
        <dbReference type="ARBA" id="ARBA00023125"/>
    </source>
</evidence>
<keyword evidence="2" id="KW-0902">Two-component regulatory system</keyword>
<keyword evidence="5" id="KW-0804">Transcription</keyword>
<gene>
    <name evidence="10" type="ORF">AWT59_0643</name>
</gene>
<dbReference type="GO" id="GO:0005829">
    <property type="term" value="C:cytosol"/>
    <property type="evidence" value="ECO:0007669"/>
    <property type="project" value="TreeGrafter"/>
</dbReference>
<accession>A0A139BW48</accession>
<keyword evidence="4 7" id="KW-0238">DNA-binding</keyword>
<dbReference type="InterPro" id="IPR039420">
    <property type="entry name" value="WalR-like"/>
</dbReference>
<dbReference type="GO" id="GO:0000156">
    <property type="term" value="F:phosphorelay response regulator activity"/>
    <property type="evidence" value="ECO:0007669"/>
    <property type="project" value="TreeGrafter"/>
</dbReference>
<evidence type="ECO:0000256" key="5">
    <source>
        <dbReference type="ARBA" id="ARBA00023163"/>
    </source>
</evidence>
<evidence type="ECO:0000256" key="7">
    <source>
        <dbReference type="PROSITE-ProRule" id="PRU01091"/>
    </source>
</evidence>
<feature type="domain" description="OmpR/PhoB-type" evidence="9">
    <location>
        <begin position="124"/>
        <end position="221"/>
    </location>
</feature>
<evidence type="ECO:0000256" key="3">
    <source>
        <dbReference type="ARBA" id="ARBA00023015"/>
    </source>
</evidence>
<dbReference type="CDD" id="cd00383">
    <property type="entry name" value="trans_reg_C"/>
    <property type="match status" value="1"/>
</dbReference>
<evidence type="ECO:0000256" key="6">
    <source>
        <dbReference type="PROSITE-ProRule" id="PRU00169"/>
    </source>
</evidence>
<comment type="caution">
    <text evidence="10">The sequence shown here is derived from an EMBL/GenBank/DDBJ whole genome shotgun (WGS) entry which is preliminary data.</text>
</comment>
<dbReference type="PANTHER" id="PTHR48111">
    <property type="entry name" value="REGULATOR OF RPOS"/>
    <property type="match status" value="1"/>
</dbReference>
<feature type="modified residue" description="4-aspartylphosphate" evidence="6">
    <location>
        <position position="51"/>
    </location>
</feature>
<dbReference type="PANTHER" id="PTHR48111:SF67">
    <property type="entry name" value="TRANSCRIPTIONAL REGULATORY PROTEIN TCTD"/>
    <property type="match status" value="1"/>
</dbReference>
<feature type="DNA-binding region" description="OmpR/PhoB-type" evidence="7">
    <location>
        <begin position="124"/>
        <end position="221"/>
    </location>
</feature>
<evidence type="ECO:0000259" key="8">
    <source>
        <dbReference type="PROSITE" id="PS50110"/>
    </source>
</evidence>
<dbReference type="FunFam" id="3.40.50.2300:FF:000002">
    <property type="entry name" value="DNA-binding response regulator PhoP"/>
    <property type="match status" value="1"/>
</dbReference>
<dbReference type="AlphaFoldDB" id="A0A139BW48"/>
<evidence type="ECO:0000313" key="10">
    <source>
        <dbReference type="EMBL" id="KXS33210.1"/>
    </source>
</evidence>
<dbReference type="GO" id="GO:0006355">
    <property type="term" value="P:regulation of DNA-templated transcription"/>
    <property type="evidence" value="ECO:0007669"/>
    <property type="project" value="InterPro"/>
</dbReference>
<dbReference type="InterPro" id="IPR001789">
    <property type="entry name" value="Sig_transdc_resp-reg_receiver"/>
</dbReference>
<dbReference type="SMART" id="SM00862">
    <property type="entry name" value="Trans_reg_C"/>
    <property type="match status" value="1"/>
</dbReference>
<dbReference type="Proteomes" id="UP000070578">
    <property type="component" value="Unassembled WGS sequence"/>
</dbReference>
<dbReference type="InterPro" id="IPR001867">
    <property type="entry name" value="OmpR/PhoB-type_DNA-bd"/>
</dbReference>
<keyword evidence="3" id="KW-0805">Transcription regulation</keyword>
<dbReference type="Gene3D" id="6.10.250.690">
    <property type="match status" value="1"/>
</dbReference>
<dbReference type="PROSITE" id="PS51755">
    <property type="entry name" value="OMPR_PHOB"/>
    <property type="match status" value="1"/>
</dbReference>
<dbReference type="Gene3D" id="3.40.50.2300">
    <property type="match status" value="1"/>
</dbReference>
<dbReference type="InterPro" id="IPR036388">
    <property type="entry name" value="WH-like_DNA-bd_sf"/>
</dbReference>
<organism evidence="10 11">
    <name type="scientific">Candidatus Gallionella acididurans</name>
    <dbReference type="NCBI Taxonomy" id="1796491"/>
    <lineage>
        <taxon>Bacteria</taxon>
        <taxon>Pseudomonadati</taxon>
        <taxon>Pseudomonadota</taxon>
        <taxon>Betaproteobacteria</taxon>
        <taxon>Nitrosomonadales</taxon>
        <taxon>Gallionellaceae</taxon>
        <taxon>Gallionella</taxon>
    </lineage>
</organism>
<reference evidence="10 11" key="2">
    <citation type="submission" date="2016-03" db="EMBL/GenBank/DDBJ databases">
        <title>New uncultured bacterium of the family Gallionellaceae from acid mine drainage: description and reconstruction of genome based on metagenomic analysis of microbial community.</title>
        <authorList>
            <person name="Kadnikov V."/>
            <person name="Ivasenko D."/>
            <person name="Beletsky A."/>
            <person name="Mardanov A."/>
            <person name="Danilova E."/>
            <person name="Pimenov N."/>
            <person name="Karnachuk O."/>
            <person name="Ravin N."/>
        </authorList>
    </citation>
    <scope>NUCLEOTIDE SEQUENCE [LARGE SCALE GENOMIC DNA]</scope>
    <source>
        <strain evidence="10">ShG14-8</strain>
    </source>
</reference>
<name>A0A139BW48_9PROT</name>
<proteinExistence type="predicted"/>
<dbReference type="Gene3D" id="1.10.10.10">
    <property type="entry name" value="Winged helix-like DNA-binding domain superfamily/Winged helix DNA-binding domain"/>
    <property type="match status" value="1"/>
</dbReference>